<feature type="compositionally biased region" description="Low complexity" evidence="1">
    <location>
        <begin position="678"/>
        <end position="689"/>
    </location>
</feature>
<dbReference type="PANTHER" id="PTHR21298">
    <property type="entry name" value="GH01721P"/>
    <property type="match status" value="1"/>
</dbReference>
<dbReference type="SUPFAM" id="SSF50156">
    <property type="entry name" value="PDZ domain-like"/>
    <property type="match status" value="1"/>
</dbReference>
<gene>
    <name evidence="4" type="ORF">BOX15_Mlig013459g1</name>
</gene>
<dbReference type="GO" id="GO:0045743">
    <property type="term" value="P:positive regulation of fibroblast growth factor receptor signaling pathway"/>
    <property type="evidence" value="ECO:0007669"/>
    <property type="project" value="TreeGrafter"/>
</dbReference>
<reference evidence="4 5" key="1">
    <citation type="submission" date="2017-06" db="EMBL/GenBank/DDBJ databases">
        <title>A platform for efficient transgenesis in Macrostomum lignano, a flatworm model organism for stem cell research.</title>
        <authorList>
            <person name="Berezikov E."/>
        </authorList>
    </citation>
    <scope>NUCLEOTIDE SEQUENCE [LARGE SCALE GENOMIC DNA]</scope>
    <source>
        <strain evidence="4">DV1</strain>
        <tissue evidence="4">Whole organism</tissue>
    </source>
</reference>
<dbReference type="Pfam" id="PF00788">
    <property type="entry name" value="RA"/>
    <property type="match status" value="1"/>
</dbReference>
<dbReference type="AlphaFoldDB" id="A0A267GAW6"/>
<evidence type="ECO:0000259" key="2">
    <source>
        <dbReference type="PROSITE" id="PS50106"/>
    </source>
</evidence>
<feature type="region of interest" description="Disordered" evidence="1">
    <location>
        <begin position="748"/>
        <end position="775"/>
    </location>
</feature>
<evidence type="ECO:0000313" key="5">
    <source>
        <dbReference type="Proteomes" id="UP000215902"/>
    </source>
</evidence>
<feature type="region of interest" description="Disordered" evidence="1">
    <location>
        <begin position="678"/>
        <end position="701"/>
    </location>
</feature>
<dbReference type="InterPro" id="IPR029071">
    <property type="entry name" value="Ubiquitin-like_domsf"/>
</dbReference>
<dbReference type="Gene3D" id="2.30.42.10">
    <property type="match status" value="1"/>
</dbReference>
<proteinExistence type="predicted"/>
<evidence type="ECO:0000313" key="4">
    <source>
        <dbReference type="EMBL" id="PAA83190.1"/>
    </source>
</evidence>
<organism evidence="4 5">
    <name type="scientific">Macrostomum lignano</name>
    <dbReference type="NCBI Taxonomy" id="282301"/>
    <lineage>
        <taxon>Eukaryota</taxon>
        <taxon>Metazoa</taxon>
        <taxon>Spiralia</taxon>
        <taxon>Lophotrochozoa</taxon>
        <taxon>Platyhelminthes</taxon>
        <taxon>Rhabditophora</taxon>
        <taxon>Macrostomorpha</taxon>
        <taxon>Macrostomida</taxon>
        <taxon>Macrostomidae</taxon>
        <taxon>Macrostomum</taxon>
    </lineage>
</organism>
<feature type="compositionally biased region" description="Low complexity" evidence="1">
    <location>
        <begin position="433"/>
        <end position="457"/>
    </location>
</feature>
<dbReference type="OrthoDB" id="6261688at2759"/>
<evidence type="ECO:0000256" key="1">
    <source>
        <dbReference type="SAM" id="MobiDB-lite"/>
    </source>
</evidence>
<dbReference type="InterPro" id="IPR001478">
    <property type="entry name" value="PDZ"/>
</dbReference>
<protein>
    <recommendedName>
        <fullName evidence="6">PDZ domain-containing protein</fullName>
    </recommendedName>
</protein>
<feature type="compositionally biased region" description="Low complexity" evidence="1">
    <location>
        <begin position="397"/>
        <end position="411"/>
    </location>
</feature>
<feature type="region of interest" description="Disordered" evidence="1">
    <location>
        <begin position="36"/>
        <end position="55"/>
    </location>
</feature>
<dbReference type="GO" id="GO:0045742">
    <property type="term" value="P:positive regulation of epidermal growth factor receptor signaling pathway"/>
    <property type="evidence" value="ECO:0007669"/>
    <property type="project" value="TreeGrafter"/>
</dbReference>
<dbReference type="PANTHER" id="PTHR21298:SF2">
    <property type="entry name" value="GH01721P"/>
    <property type="match status" value="1"/>
</dbReference>
<comment type="caution">
    <text evidence="4">The sequence shown here is derived from an EMBL/GenBank/DDBJ whole genome shotgun (WGS) entry which is preliminary data.</text>
</comment>
<dbReference type="CDD" id="cd00136">
    <property type="entry name" value="PDZ_canonical"/>
    <property type="match status" value="1"/>
</dbReference>
<dbReference type="CDD" id="cd17043">
    <property type="entry name" value="RA"/>
    <property type="match status" value="1"/>
</dbReference>
<name>A0A267GAW6_9PLAT</name>
<feature type="region of interest" description="Disordered" evidence="1">
    <location>
        <begin position="231"/>
        <end position="272"/>
    </location>
</feature>
<feature type="non-terminal residue" evidence="4">
    <location>
        <position position="1"/>
    </location>
</feature>
<dbReference type="PROSITE" id="PS50200">
    <property type="entry name" value="RA"/>
    <property type="match status" value="1"/>
</dbReference>
<evidence type="ECO:0008006" key="6">
    <source>
        <dbReference type="Google" id="ProtNLM"/>
    </source>
</evidence>
<accession>A0A267GAW6</accession>
<dbReference type="PROSITE" id="PS50106">
    <property type="entry name" value="PDZ"/>
    <property type="match status" value="1"/>
</dbReference>
<feature type="region of interest" description="Disordered" evidence="1">
    <location>
        <begin position="319"/>
        <end position="457"/>
    </location>
</feature>
<feature type="domain" description="Ras-associating" evidence="3">
    <location>
        <begin position="141"/>
        <end position="232"/>
    </location>
</feature>
<dbReference type="EMBL" id="NIVC01000429">
    <property type="protein sequence ID" value="PAA83190.1"/>
    <property type="molecule type" value="Genomic_DNA"/>
</dbReference>
<dbReference type="SMART" id="SM00314">
    <property type="entry name" value="RA"/>
    <property type="match status" value="1"/>
</dbReference>
<dbReference type="GO" id="GO:0007165">
    <property type="term" value="P:signal transduction"/>
    <property type="evidence" value="ECO:0007669"/>
    <property type="project" value="InterPro"/>
</dbReference>
<dbReference type="SMART" id="SM00228">
    <property type="entry name" value="PDZ"/>
    <property type="match status" value="1"/>
</dbReference>
<dbReference type="Proteomes" id="UP000215902">
    <property type="component" value="Unassembled WGS sequence"/>
</dbReference>
<feature type="compositionally biased region" description="Polar residues" evidence="1">
    <location>
        <begin position="383"/>
        <end position="396"/>
    </location>
</feature>
<dbReference type="SUPFAM" id="SSF54236">
    <property type="entry name" value="Ubiquitin-like"/>
    <property type="match status" value="1"/>
</dbReference>
<dbReference type="InterPro" id="IPR036034">
    <property type="entry name" value="PDZ_sf"/>
</dbReference>
<sequence length="796" mass="85230">GVQFPLAINALLRSPAGLSRHCLKQLGRPAIADAHSTMPTAEQPPTARVRVQSSFASGASQPEEFAIEPSMTARDLARLVLARHGMAARDPSLYYFTLDPGGGGGGGLPDDAKLLPQLLLSRNKKSSNGGKPSLLVMHMRSGGLVKIHDAACLMPGGYCKSLFVSRRTTAGEVLQLLLASYGAKAASQSAEFVLTERDAEGRELRQLDPDDCPLVIQQARKDLEIHLKRTGRTGEPAAQQPVQSPKPPTPQQHPPSQKPPEQKGGGGGSETLARLRDSFRDLQRLRAENRELYERALLTHPTEPAEAAAASDLRARLRKGGGSGLERSGFESLTRRRGAARRLQRREGAEAPMSAREAPRSAHYAEVAPAKRSAEAEEAVDRSTASAATSFRRQTTADSSNARSSVRSVRSARSEVAQRRVIAARQSSPPTTPTNNVPTTPTTPLTPTTPTSATGAARRQLPRLPAAGPAALAAQRQLTGTKRDFQCQAALVEQEFEATDSSRWRPTLMELLSVCRLICRRLHRRSFTHGWGIHCYTAQLRLPAAEGAKDASDAADAISGPVGRSPAIGIVNGDSGGFGGVFRANPRLLERLRRLTAIDSVAEDGAAGGADSGLRSGDLLVEVNGVSVLTASPDDIERMLERHWTLHLLVARPRTSRRSRESDADSLDDESLAAATLAAAGPTSSTPSSIADSENSESAGGLRLQLRRLRLRCQEMAERASGFERQTEQLRSLLAQRARVSVLDQSGVTAGGRRQLPATRQPAGDKAVTASPASRASFRVIREQQRPTVGEITSTV</sequence>
<keyword evidence="5" id="KW-1185">Reference proteome</keyword>
<evidence type="ECO:0000259" key="3">
    <source>
        <dbReference type="PROSITE" id="PS50200"/>
    </source>
</evidence>
<feature type="compositionally biased region" description="Basic residues" evidence="1">
    <location>
        <begin position="335"/>
        <end position="344"/>
    </location>
</feature>
<dbReference type="InterPro" id="IPR000159">
    <property type="entry name" value="RA_dom"/>
</dbReference>
<feature type="domain" description="PDZ" evidence="2">
    <location>
        <begin position="567"/>
        <end position="642"/>
    </location>
</feature>
<feature type="compositionally biased region" description="Basic and acidic residues" evidence="1">
    <location>
        <begin position="372"/>
        <end position="381"/>
    </location>
</feature>
<dbReference type="Gene3D" id="3.10.20.90">
    <property type="entry name" value="Phosphatidylinositol 3-kinase Catalytic Subunit, Chain A, domain 1"/>
    <property type="match status" value="1"/>
</dbReference>
<feature type="compositionally biased region" description="Pro residues" evidence="1">
    <location>
        <begin position="244"/>
        <end position="258"/>
    </location>
</feature>